<dbReference type="Proteomes" id="UP000309186">
    <property type="component" value="Unassembled WGS sequence"/>
</dbReference>
<evidence type="ECO:0000256" key="4">
    <source>
        <dbReference type="ARBA" id="ARBA00023143"/>
    </source>
</evidence>
<accession>A0A5R9Q6Q8</accession>
<keyword evidence="6" id="KW-0969">Cilium</keyword>
<dbReference type="NCBIfam" id="TIGR00205">
    <property type="entry name" value="fliE"/>
    <property type="match status" value="1"/>
</dbReference>
<dbReference type="EMBL" id="PPSW01000003">
    <property type="protein sequence ID" value="TLX48830.1"/>
    <property type="molecule type" value="Genomic_DNA"/>
</dbReference>
<dbReference type="InterPro" id="IPR001624">
    <property type="entry name" value="FliE"/>
</dbReference>
<evidence type="ECO:0000313" key="7">
    <source>
        <dbReference type="Proteomes" id="UP000309186"/>
    </source>
</evidence>
<sequence length="104" mass="11603">MFMLHIENTLISQLQNSSVYKSSLEEQKTNNNEFSNLLIKAIDNVNELHQKAGKATKEFELGTTDISLAEVMIARSKAGVATEATIQVRNKAIEGYKEIMNMAL</sequence>
<protein>
    <recommendedName>
        <fullName evidence="3 5">Flagellar hook-basal body complex protein FliE</fullName>
    </recommendedName>
</protein>
<keyword evidence="4 5" id="KW-0975">Bacterial flagellum</keyword>
<dbReference type="GO" id="GO:0009425">
    <property type="term" value="C:bacterial-type flagellum basal body"/>
    <property type="evidence" value="ECO:0007669"/>
    <property type="project" value="UniProtKB-SubCell"/>
</dbReference>
<comment type="similarity">
    <text evidence="2 5">Belongs to the FliE family.</text>
</comment>
<name>A0A5R9Q6Q8_9GAMM</name>
<dbReference type="Pfam" id="PF02049">
    <property type="entry name" value="FliE"/>
    <property type="match status" value="1"/>
</dbReference>
<dbReference type="GO" id="GO:0003774">
    <property type="term" value="F:cytoskeletal motor activity"/>
    <property type="evidence" value="ECO:0007669"/>
    <property type="project" value="InterPro"/>
</dbReference>
<evidence type="ECO:0000313" key="6">
    <source>
        <dbReference type="EMBL" id="TLX48830.1"/>
    </source>
</evidence>
<gene>
    <name evidence="5 6" type="primary">fliE</name>
    <name evidence="6" type="ORF">C1E24_01615</name>
</gene>
<dbReference type="GO" id="GO:0071973">
    <property type="term" value="P:bacterial-type flagellum-dependent cell motility"/>
    <property type="evidence" value="ECO:0007669"/>
    <property type="project" value="InterPro"/>
</dbReference>
<dbReference type="OrthoDB" id="8909229at2"/>
<dbReference type="PANTHER" id="PTHR34653:SF1">
    <property type="entry name" value="FLAGELLAR HOOK-BASAL BODY COMPLEX PROTEIN FLIE"/>
    <property type="match status" value="1"/>
</dbReference>
<dbReference type="PRINTS" id="PR01006">
    <property type="entry name" value="FLGHOOKFLIE"/>
</dbReference>
<organism evidence="6 7">
    <name type="scientific">Pseudoalteromonas phenolica</name>
    <dbReference type="NCBI Taxonomy" id="161398"/>
    <lineage>
        <taxon>Bacteria</taxon>
        <taxon>Pseudomonadati</taxon>
        <taxon>Pseudomonadota</taxon>
        <taxon>Gammaproteobacteria</taxon>
        <taxon>Alteromonadales</taxon>
        <taxon>Pseudoalteromonadaceae</taxon>
        <taxon>Pseudoalteromonas</taxon>
    </lineage>
</organism>
<proteinExistence type="inferred from homology"/>
<evidence type="ECO:0000256" key="2">
    <source>
        <dbReference type="ARBA" id="ARBA00009272"/>
    </source>
</evidence>
<reference evidence="6 7" key="1">
    <citation type="submission" date="2018-01" db="EMBL/GenBank/DDBJ databases">
        <title>Co-occurrence of chitin degradation, pigmentation and bioactivity in marine Pseudoalteromonas.</title>
        <authorList>
            <person name="Paulsen S."/>
            <person name="Gram L."/>
            <person name="Machado H."/>
        </authorList>
    </citation>
    <scope>NUCLEOTIDE SEQUENCE [LARGE SCALE GENOMIC DNA]</scope>
    <source>
        <strain evidence="6 7">S3663</strain>
    </source>
</reference>
<evidence type="ECO:0000256" key="1">
    <source>
        <dbReference type="ARBA" id="ARBA00004117"/>
    </source>
</evidence>
<keyword evidence="6" id="KW-0966">Cell projection</keyword>
<comment type="caution">
    <text evidence="6">The sequence shown here is derived from an EMBL/GenBank/DDBJ whole genome shotgun (WGS) entry which is preliminary data.</text>
</comment>
<keyword evidence="6" id="KW-0282">Flagellum</keyword>
<dbReference type="HAMAP" id="MF_00724">
    <property type="entry name" value="FliE"/>
    <property type="match status" value="1"/>
</dbReference>
<evidence type="ECO:0000256" key="5">
    <source>
        <dbReference type="HAMAP-Rule" id="MF_00724"/>
    </source>
</evidence>
<dbReference type="PANTHER" id="PTHR34653">
    <property type="match status" value="1"/>
</dbReference>
<comment type="subcellular location">
    <subcellularLocation>
        <location evidence="1 5">Bacterial flagellum basal body</location>
    </subcellularLocation>
</comment>
<evidence type="ECO:0000256" key="3">
    <source>
        <dbReference type="ARBA" id="ARBA00018024"/>
    </source>
</evidence>
<dbReference type="GO" id="GO:0005198">
    <property type="term" value="F:structural molecule activity"/>
    <property type="evidence" value="ECO:0007669"/>
    <property type="project" value="UniProtKB-UniRule"/>
</dbReference>
<dbReference type="AlphaFoldDB" id="A0A5R9Q6Q8"/>